<protein>
    <submittedName>
        <fullName evidence="2">Uncharacterized protein</fullName>
    </submittedName>
</protein>
<dbReference type="AlphaFoldDB" id="A0A1M2V826"/>
<sequence>MSKNDCSRSRHASHPGSSGALQQYLSMSPSRGAISIPEDPAPHTHETSASRTHHSISSQPFDRGLAISATSATSSHPQLISYASRTRRRWTSLSRQRGLVRHGVPCELGRSGDVVRGNMSTALPKKRLTITPFRILGP</sequence>
<keyword evidence="3" id="KW-1185">Reference proteome</keyword>
<feature type="region of interest" description="Disordered" evidence="1">
    <location>
        <begin position="1"/>
        <end position="80"/>
    </location>
</feature>
<organism evidence="2 3">
    <name type="scientific">Trametes pubescens</name>
    <name type="common">White-rot fungus</name>
    <dbReference type="NCBI Taxonomy" id="154538"/>
    <lineage>
        <taxon>Eukaryota</taxon>
        <taxon>Fungi</taxon>
        <taxon>Dikarya</taxon>
        <taxon>Basidiomycota</taxon>
        <taxon>Agaricomycotina</taxon>
        <taxon>Agaricomycetes</taxon>
        <taxon>Polyporales</taxon>
        <taxon>Polyporaceae</taxon>
        <taxon>Trametes</taxon>
    </lineage>
</organism>
<evidence type="ECO:0000313" key="3">
    <source>
        <dbReference type="Proteomes" id="UP000184267"/>
    </source>
</evidence>
<evidence type="ECO:0000313" key="2">
    <source>
        <dbReference type="EMBL" id="OJT03697.1"/>
    </source>
</evidence>
<reference evidence="2 3" key="1">
    <citation type="submission" date="2016-10" db="EMBL/GenBank/DDBJ databases">
        <title>Genome sequence of the basidiomycete white-rot fungus Trametes pubescens.</title>
        <authorList>
            <person name="Makela M.R."/>
            <person name="Granchi Z."/>
            <person name="Peng M."/>
            <person name="De Vries R.P."/>
            <person name="Grigoriev I."/>
            <person name="Riley R."/>
            <person name="Hilden K."/>
        </authorList>
    </citation>
    <scope>NUCLEOTIDE SEQUENCE [LARGE SCALE GENOMIC DNA]</scope>
    <source>
        <strain evidence="2 3">FBCC735</strain>
    </source>
</reference>
<feature type="compositionally biased region" description="Polar residues" evidence="1">
    <location>
        <begin position="15"/>
        <end position="29"/>
    </location>
</feature>
<proteinExistence type="predicted"/>
<feature type="compositionally biased region" description="Polar residues" evidence="1">
    <location>
        <begin position="49"/>
        <end position="60"/>
    </location>
</feature>
<gene>
    <name evidence="2" type="ORF">TRAPUB_5725</name>
</gene>
<feature type="compositionally biased region" description="Polar residues" evidence="1">
    <location>
        <begin position="68"/>
        <end position="80"/>
    </location>
</feature>
<name>A0A1M2V826_TRAPU</name>
<comment type="caution">
    <text evidence="2">The sequence shown here is derived from an EMBL/GenBank/DDBJ whole genome shotgun (WGS) entry which is preliminary data.</text>
</comment>
<dbReference type="EMBL" id="MNAD01001602">
    <property type="protein sequence ID" value="OJT03697.1"/>
    <property type="molecule type" value="Genomic_DNA"/>
</dbReference>
<evidence type="ECO:0000256" key="1">
    <source>
        <dbReference type="SAM" id="MobiDB-lite"/>
    </source>
</evidence>
<accession>A0A1M2V826</accession>
<dbReference type="Proteomes" id="UP000184267">
    <property type="component" value="Unassembled WGS sequence"/>
</dbReference>